<dbReference type="InterPro" id="IPR036397">
    <property type="entry name" value="RNaseH_sf"/>
</dbReference>
<dbReference type="SUPFAM" id="SSF53098">
    <property type="entry name" value="Ribonuclease H-like"/>
    <property type="match status" value="1"/>
</dbReference>
<dbReference type="PANTHER" id="PTHR42648">
    <property type="entry name" value="TRANSPOSASE, PUTATIVE-RELATED"/>
    <property type="match status" value="1"/>
</dbReference>
<dbReference type="EMBL" id="LXQA011027196">
    <property type="protein sequence ID" value="MCI81768.1"/>
    <property type="molecule type" value="Genomic_DNA"/>
</dbReference>
<dbReference type="AlphaFoldDB" id="A0A392V0F9"/>
<comment type="caution">
    <text evidence="1">The sequence shown here is derived from an EMBL/GenBank/DDBJ whole genome shotgun (WGS) entry which is preliminary data.</text>
</comment>
<evidence type="ECO:0000313" key="2">
    <source>
        <dbReference type="Proteomes" id="UP000265520"/>
    </source>
</evidence>
<dbReference type="PANTHER" id="PTHR42648:SF28">
    <property type="entry name" value="TRANSPOSON-ENCODED PROTEIN WITH RIBONUCLEASE H-LIKE AND RETROVIRUS ZINC FINGER-LIKE DOMAINS"/>
    <property type="match status" value="1"/>
</dbReference>
<sequence length="63" mass="7157">VYALKTKDQVLEKFKEFHALVKRQTGKKLKCVRSDNGGEHCGPFDVYCKQQGIAHEKTPPKTP</sequence>
<keyword evidence="2" id="KW-1185">Reference proteome</keyword>
<dbReference type="Proteomes" id="UP000265520">
    <property type="component" value="Unassembled WGS sequence"/>
</dbReference>
<dbReference type="InterPro" id="IPR012337">
    <property type="entry name" value="RNaseH-like_sf"/>
</dbReference>
<dbReference type="GO" id="GO:0003676">
    <property type="term" value="F:nucleic acid binding"/>
    <property type="evidence" value="ECO:0007669"/>
    <property type="project" value="InterPro"/>
</dbReference>
<dbReference type="Gene3D" id="3.30.420.10">
    <property type="entry name" value="Ribonuclease H-like superfamily/Ribonuclease H"/>
    <property type="match status" value="1"/>
</dbReference>
<organism evidence="1 2">
    <name type="scientific">Trifolium medium</name>
    <dbReference type="NCBI Taxonomy" id="97028"/>
    <lineage>
        <taxon>Eukaryota</taxon>
        <taxon>Viridiplantae</taxon>
        <taxon>Streptophyta</taxon>
        <taxon>Embryophyta</taxon>
        <taxon>Tracheophyta</taxon>
        <taxon>Spermatophyta</taxon>
        <taxon>Magnoliopsida</taxon>
        <taxon>eudicotyledons</taxon>
        <taxon>Gunneridae</taxon>
        <taxon>Pentapetalae</taxon>
        <taxon>rosids</taxon>
        <taxon>fabids</taxon>
        <taxon>Fabales</taxon>
        <taxon>Fabaceae</taxon>
        <taxon>Papilionoideae</taxon>
        <taxon>50 kb inversion clade</taxon>
        <taxon>NPAAA clade</taxon>
        <taxon>Hologalegina</taxon>
        <taxon>IRL clade</taxon>
        <taxon>Trifolieae</taxon>
        <taxon>Trifolium</taxon>
    </lineage>
</organism>
<feature type="non-terminal residue" evidence="1">
    <location>
        <position position="1"/>
    </location>
</feature>
<protein>
    <submittedName>
        <fullName evidence="1">Retrovirus-related pol polyprotein from transposon tnt 1-94</fullName>
    </submittedName>
</protein>
<name>A0A392V0F9_9FABA</name>
<reference evidence="1 2" key="1">
    <citation type="journal article" date="2018" name="Front. Plant Sci.">
        <title>Red Clover (Trifolium pratense) and Zigzag Clover (T. medium) - A Picture of Genomic Similarities and Differences.</title>
        <authorList>
            <person name="Dluhosova J."/>
            <person name="Istvanek J."/>
            <person name="Nedelnik J."/>
            <person name="Repkova J."/>
        </authorList>
    </citation>
    <scope>NUCLEOTIDE SEQUENCE [LARGE SCALE GENOMIC DNA]</scope>
    <source>
        <strain evidence="2">cv. 10/8</strain>
        <tissue evidence="1">Leaf</tissue>
    </source>
</reference>
<dbReference type="InterPro" id="IPR039537">
    <property type="entry name" value="Retrotran_Ty1/copia-like"/>
</dbReference>
<accession>A0A392V0F9</accession>
<proteinExistence type="predicted"/>
<evidence type="ECO:0000313" key="1">
    <source>
        <dbReference type="EMBL" id="MCI81768.1"/>
    </source>
</evidence>